<name>A0A1N6IV52_9BURK</name>
<evidence type="ECO:0000313" key="3">
    <source>
        <dbReference type="Proteomes" id="UP000185151"/>
    </source>
</evidence>
<evidence type="ECO:0000313" key="2">
    <source>
        <dbReference type="EMBL" id="SIO35868.1"/>
    </source>
</evidence>
<keyword evidence="1" id="KW-0472">Membrane</keyword>
<dbReference type="EMBL" id="FSRU01000001">
    <property type="protein sequence ID" value="SIO35868.1"/>
    <property type="molecule type" value="Genomic_DNA"/>
</dbReference>
<feature type="transmembrane region" description="Helical" evidence="1">
    <location>
        <begin position="23"/>
        <end position="42"/>
    </location>
</feature>
<protein>
    <submittedName>
        <fullName evidence="2">Uncharacterized protein</fullName>
    </submittedName>
</protein>
<dbReference type="Proteomes" id="UP000185151">
    <property type="component" value="Unassembled WGS sequence"/>
</dbReference>
<dbReference type="RefSeq" id="WP_074295960.1">
    <property type="nucleotide sequence ID" value="NZ_FSRU01000001.1"/>
</dbReference>
<sequence length="330" mass="37528">MANDLIKTETTRRLKSFWDTKEGTTGMVVGAGILGGLGWGAYKIMPYVANLMENTVLAIVFGAIAVGLVYALVIDGSLRRLLWLRYKLLMRALTYSVIKYDPAGVLRETQKLARTRLREADEYRTKARGQVELIKNTMDGYKREADTYLQEAQYLQSHHGSQTEIESRAMKLQELNTAYKELQPLYTVTQSWYEKMTHASETLETIISNTDFKINLETTKYNVANSTHNAWRMFKSAFSGSEDIEGLQNDTFTYMAEDYGQKVGEIESFMLDSKKFIDSADLRKAVNTENGMKLLEELSRRNLGIVEADQPKLTTDDASTVSYANYLKKK</sequence>
<keyword evidence="3" id="KW-1185">Reference proteome</keyword>
<feature type="transmembrane region" description="Helical" evidence="1">
    <location>
        <begin position="54"/>
        <end position="78"/>
    </location>
</feature>
<organism evidence="2 3">
    <name type="scientific">Paraburkholderia phenazinium</name>
    <dbReference type="NCBI Taxonomy" id="60549"/>
    <lineage>
        <taxon>Bacteria</taxon>
        <taxon>Pseudomonadati</taxon>
        <taxon>Pseudomonadota</taxon>
        <taxon>Betaproteobacteria</taxon>
        <taxon>Burkholderiales</taxon>
        <taxon>Burkholderiaceae</taxon>
        <taxon>Paraburkholderia</taxon>
    </lineage>
</organism>
<dbReference type="OrthoDB" id="9102640at2"/>
<dbReference type="AlphaFoldDB" id="A0A1N6IV52"/>
<accession>A0A1N6IV52</accession>
<reference evidence="2 3" key="1">
    <citation type="submission" date="2016-11" db="EMBL/GenBank/DDBJ databases">
        <authorList>
            <person name="Jaros S."/>
            <person name="Januszkiewicz K."/>
            <person name="Wedrychowicz H."/>
        </authorList>
    </citation>
    <scope>NUCLEOTIDE SEQUENCE [LARGE SCALE GENOMIC DNA]</scope>
    <source>
        <strain evidence="2 3">GAS95</strain>
    </source>
</reference>
<keyword evidence="1" id="KW-0812">Transmembrane</keyword>
<keyword evidence="1" id="KW-1133">Transmembrane helix</keyword>
<evidence type="ECO:0000256" key="1">
    <source>
        <dbReference type="SAM" id="Phobius"/>
    </source>
</evidence>
<proteinExistence type="predicted"/>
<gene>
    <name evidence="2" type="ORF">SAMN05444165_2521</name>
</gene>